<name>A0A165ZPG3_9AGAM</name>
<dbReference type="Gene3D" id="3.30.710.10">
    <property type="entry name" value="Potassium Channel Kv1.1, Chain A"/>
    <property type="match status" value="1"/>
</dbReference>
<dbReference type="Pfam" id="PF00651">
    <property type="entry name" value="BTB"/>
    <property type="match status" value="1"/>
</dbReference>
<proteinExistence type="predicted"/>
<dbReference type="SUPFAM" id="SSF54695">
    <property type="entry name" value="POZ domain"/>
    <property type="match status" value="1"/>
</dbReference>
<dbReference type="Proteomes" id="UP000076798">
    <property type="component" value="Unassembled WGS sequence"/>
</dbReference>
<feature type="domain" description="BTB" evidence="2">
    <location>
        <begin position="28"/>
        <end position="96"/>
    </location>
</feature>
<dbReference type="EMBL" id="KV428178">
    <property type="protein sequence ID" value="KZT34505.1"/>
    <property type="molecule type" value="Genomic_DNA"/>
</dbReference>
<dbReference type="SMART" id="SM00225">
    <property type="entry name" value="BTB"/>
    <property type="match status" value="1"/>
</dbReference>
<feature type="region of interest" description="Disordered" evidence="1">
    <location>
        <begin position="1"/>
        <end position="20"/>
    </location>
</feature>
<evidence type="ECO:0000259" key="2">
    <source>
        <dbReference type="PROSITE" id="PS50097"/>
    </source>
</evidence>
<evidence type="ECO:0000256" key="1">
    <source>
        <dbReference type="SAM" id="MobiDB-lite"/>
    </source>
</evidence>
<keyword evidence="4" id="KW-1185">Reference proteome</keyword>
<evidence type="ECO:0000313" key="4">
    <source>
        <dbReference type="Proteomes" id="UP000076798"/>
    </source>
</evidence>
<feature type="compositionally biased region" description="Low complexity" evidence="1">
    <location>
        <begin position="1"/>
        <end position="19"/>
    </location>
</feature>
<dbReference type="InterPro" id="IPR000210">
    <property type="entry name" value="BTB/POZ_dom"/>
</dbReference>
<sequence>MDINPDPSTSPESMTSSPPAQKIRLAFSDSNLTIRSKEGTCFLVHKSIMSSVSGVFREMLRMDQIPCCGNTRDNIVDLPECASYIELLLLYIYSARRPPISSWTTAVIYLDIADKYDMPLVKSEIESQILASSFFKEDVIVRLCSFEEIRSSSLPRKDFPRSC</sequence>
<dbReference type="PROSITE" id="PS50097">
    <property type="entry name" value="BTB"/>
    <property type="match status" value="1"/>
</dbReference>
<dbReference type="OrthoDB" id="6359816at2759"/>
<gene>
    <name evidence="3" type="ORF">SISSUDRAFT_1052686</name>
</gene>
<dbReference type="AlphaFoldDB" id="A0A165ZPG3"/>
<dbReference type="InterPro" id="IPR011333">
    <property type="entry name" value="SKP1/BTB/POZ_sf"/>
</dbReference>
<organism evidence="3 4">
    <name type="scientific">Sistotremastrum suecicum HHB10207 ss-3</name>
    <dbReference type="NCBI Taxonomy" id="1314776"/>
    <lineage>
        <taxon>Eukaryota</taxon>
        <taxon>Fungi</taxon>
        <taxon>Dikarya</taxon>
        <taxon>Basidiomycota</taxon>
        <taxon>Agaricomycotina</taxon>
        <taxon>Agaricomycetes</taxon>
        <taxon>Sistotremastrales</taxon>
        <taxon>Sistotremastraceae</taxon>
        <taxon>Sistotremastrum</taxon>
    </lineage>
</organism>
<protein>
    <recommendedName>
        <fullName evidence="2">BTB domain-containing protein</fullName>
    </recommendedName>
</protein>
<evidence type="ECO:0000313" key="3">
    <source>
        <dbReference type="EMBL" id="KZT34505.1"/>
    </source>
</evidence>
<reference evidence="3 4" key="1">
    <citation type="journal article" date="2016" name="Mol. Biol. Evol.">
        <title>Comparative Genomics of Early-Diverging Mushroom-Forming Fungi Provides Insights into the Origins of Lignocellulose Decay Capabilities.</title>
        <authorList>
            <person name="Nagy L.G."/>
            <person name="Riley R."/>
            <person name="Tritt A."/>
            <person name="Adam C."/>
            <person name="Daum C."/>
            <person name="Floudas D."/>
            <person name="Sun H."/>
            <person name="Yadav J.S."/>
            <person name="Pangilinan J."/>
            <person name="Larsson K.H."/>
            <person name="Matsuura K."/>
            <person name="Barry K."/>
            <person name="Labutti K."/>
            <person name="Kuo R."/>
            <person name="Ohm R.A."/>
            <person name="Bhattacharya S.S."/>
            <person name="Shirouzu T."/>
            <person name="Yoshinaga Y."/>
            <person name="Martin F.M."/>
            <person name="Grigoriev I.V."/>
            <person name="Hibbett D.S."/>
        </authorList>
    </citation>
    <scope>NUCLEOTIDE SEQUENCE [LARGE SCALE GENOMIC DNA]</scope>
    <source>
        <strain evidence="3 4">HHB10207 ss-3</strain>
    </source>
</reference>
<accession>A0A165ZPG3</accession>